<evidence type="ECO:0008006" key="5">
    <source>
        <dbReference type="Google" id="ProtNLM"/>
    </source>
</evidence>
<feature type="transmembrane region" description="Helical" evidence="2">
    <location>
        <begin position="6"/>
        <end position="27"/>
    </location>
</feature>
<keyword evidence="1" id="KW-0175">Coiled coil</keyword>
<protein>
    <recommendedName>
        <fullName evidence="5">GHKL domain-containing protein</fullName>
    </recommendedName>
</protein>
<evidence type="ECO:0000313" key="3">
    <source>
        <dbReference type="EMBL" id="HIR87689.1"/>
    </source>
</evidence>
<organism evidence="3 4">
    <name type="scientific">Candidatus Fimimorpha faecalis</name>
    <dbReference type="NCBI Taxonomy" id="2840824"/>
    <lineage>
        <taxon>Bacteria</taxon>
        <taxon>Bacillati</taxon>
        <taxon>Bacillota</taxon>
        <taxon>Clostridia</taxon>
        <taxon>Eubacteriales</taxon>
        <taxon>Candidatus Fimimorpha</taxon>
    </lineage>
</organism>
<reference evidence="3" key="2">
    <citation type="journal article" date="2021" name="PeerJ">
        <title>Extensive microbial diversity within the chicken gut microbiome revealed by metagenomics and culture.</title>
        <authorList>
            <person name="Gilroy R."/>
            <person name="Ravi A."/>
            <person name="Getino M."/>
            <person name="Pursley I."/>
            <person name="Horton D.L."/>
            <person name="Alikhan N.F."/>
            <person name="Baker D."/>
            <person name="Gharbi K."/>
            <person name="Hall N."/>
            <person name="Watson M."/>
            <person name="Adriaenssens E.M."/>
            <person name="Foster-Nyarko E."/>
            <person name="Jarju S."/>
            <person name="Secka A."/>
            <person name="Antonio M."/>
            <person name="Oren A."/>
            <person name="Chaudhuri R.R."/>
            <person name="La Ragione R."/>
            <person name="Hildebrand F."/>
            <person name="Pallen M.J."/>
        </authorList>
    </citation>
    <scope>NUCLEOTIDE SEQUENCE</scope>
    <source>
        <strain evidence="3">ChiW13-3771</strain>
    </source>
</reference>
<dbReference type="Proteomes" id="UP000824201">
    <property type="component" value="Unassembled WGS sequence"/>
</dbReference>
<comment type="caution">
    <text evidence="3">The sequence shown here is derived from an EMBL/GenBank/DDBJ whole genome shotgun (WGS) entry which is preliminary data.</text>
</comment>
<feature type="transmembrane region" description="Helical" evidence="2">
    <location>
        <begin position="92"/>
        <end position="114"/>
    </location>
</feature>
<feature type="coiled-coil region" evidence="1">
    <location>
        <begin position="236"/>
        <end position="263"/>
    </location>
</feature>
<name>A0A9D1JC92_9FIRM</name>
<sequence>MEYLPFFHLFVFVLLTLICCLSFFYFYHIQNFNRHSKKLIFFTFFFMESFFAILSYLFFSPIILITGYLIIFLLSLFLFYQLKKKENWIHTLFHFLVCQIVCYFTSYIIIQMAFNDNVTFNEKDVVTLLIIFERLSSITFFFFLLIWKKQHSYFPSNSVFFTLIAPASHTAVCFFILYYWQKNTVLLSSIIPFNICLCCIIPTLVELIFFHIILTSTSKQELLLQINLSKRQTERNRSYYQSIQEYIIEIQDLENDFNHKIQQIYQMASQKNSDSNTQAFELIHELEQKIEHSKPSFFCDIPIINTIFGDYAQKIKERGASFEVSLQNIDNSSIKVDDLSVIFSFLLSDALSDLNSQIESPYISISTYKRANFFIIEETHSMDIQKRAYIKDYHQILVKKIIEKYDGDFQINYSESITTTIVFPFFQND</sequence>
<evidence type="ECO:0000313" key="4">
    <source>
        <dbReference type="Proteomes" id="UP000824201"/>
    </source>
</evidence>
<proteinExistence type="predicted"/>
<feature type="transmembrane region" description="Helical" evidence="2">
    <location>
        <begin position="39"/>
        <end position="56"/>
    </location>
</feature>
<dbReference type="EMBL" id="DVHN01000019">
    <property type="protein sequence ID" value="HIR87689.1"/>
    <property type="molecule type" value="Genomic_DNA"/>
</dbReference>
<keyword evidence="2" id="KW-1133">Transmembrane helix</keyword>
<keyword evidence="2" id="KW-0812">Transmembrane</keyword>
<gene>
    <name evidence="3" type="ORF">IAC96_01940</name>
</gene>
<keyword evidence="2" id="KW-0472">Membrane</keyword>
<feature type="transmembrane region" description="Helical" evidence="2">
    <location>
        <begin position="159"/>
        <end position="180"/>
    </location>
</feature>
<dbReference type="AlphaFoldDB" id="A0A9D1JC92"/>
<feature type="transmembrane region" description="Helical" evidence="2">
    <location>
        <begin position="126"/>
        <end position="147"/>
    </location>
</feature>
<evidence type="ECO:0000256" key="2">
    <source>
        <dbReference type="SAM" id="Phobius"/>
    </source>
</evidence>
<accession>A0A9D1JC92</accession>
<feature type="transmembrane region" description="Helical" evidence="2">
    <location>
        <begin position="62"/>
        <end position="80"/>
    </location>
</feature>
<feature type="transmembrane region" description="Helical" evidence="2">
    <location>
        <begin position="186"/>
        <end position="214"/>
    </location>
</feature>
<reference evidence="3" key="1">
    <citation type="submission" date="2020-10" db="EMBL/GenBank/DDBJ databases">
        <authorList>
            <person name="Gilroy R."/>
        </authorList>
    </citation>
    <scope>NUCLEOTIDE SEQUENCE</scope>
    <source>
        <strain evidence="3">ChiW13-3771</strain>
    </source>
</reference>
<evidence type="ECO:0000256" key="1">
    <source>
        <dbReference type="SAM" id="Coils"/>
    </source>
</evidence>